<keyword evidence="1" id="KW-0472">Membrane</keyword>
<name>A0A1I8EWC8_WUCBA</name>
<dbReference type="AlphaFoldDB" id="A0A1I8EWC8"/>
<accession>A0A1I8EWC8</accession>
<keyword evidence="1" id="KW-1133">Transmembrane helix</keyword>
<dbReference type="WBParaSite" id="maker-PairedContig_4789-snap-gene-0.7-mRNA-1">
    <property type="protein sequence ID" value="maker-PairedContig_4789-snap-gene-0.7-mRNA-1"/>
    <property type="gene ID" value="maker-PairedContig_4789-snap-gene-0.7"/>
</dbReference>
<evidence type="ECO:0000313" key="3">
    <source>
        <dbReference type="WBParaSite" id="maker-PairedContig_5890-snap-gene-0.8-mRNA-1"/>
    </source>
</evidence>
<organism evidence="3">
    <name type="scientific">Wuchereria bancrofti</name>
    <dbReference type="NCBI Taxonomy" id="6293"/>
    <lineage>
        <taxon>Eukaryota</taxon>
        <taxon>Metazoa</taxon>
        <taxon>Ecdysozoa</taxon>
        <taxon>Nematoda</taxon>
        <taxon>Chromadorea</taxon>
        <taxon>Rhabditida</taxon>
        <taxon>Spirurina</taxon>
        <taxon>Spiruromorpha</taxon>
        <taxon>Filarioidea</taxon>
        <taxon>Onchocercidae</taxon>
        <taxon>Wuchereria</taxon>
    </lineage>
</organism>
<dbReference type="WBParaSite" id="maker-PairedContig_5890-snap-gene-0.8-mRNA-1">
    <property type="protein sequence ID" value="maker-PairedContig_5890-snap-gene-0.8-mRNA-1"/>
    <property type="gene ID" value="maker-PairedContig_5890-snap-gene-0.8"/>
</dbReference>
<evidence type="ECO:0000256" key="1">
    <source>
        <dbReference type="SAM" id="Phobius"/>
    </source>
</evidence>
<proteinExistence type="predicted"/>
<keyword evidence="1" id="KW-0812">Transmembrane</keyword>
<protein>
    <submittedName>
        <fullName evidence="2 3">Uncharacterized protein</fullName>
    </submittedName>
</protein>
<reference evidence="2 3" key="1">
    <citation type="submission" date="2016-11" db="UniProtKB">
        <authorList>
            <consortium name="WormBaseParasite"/>
        </authorList>
    </citation>
    <scope>IDENTIFICATION</scope>
    <source>
        <strain evidence="2 3">pt0022</strain>
    </source>
</reference>
<evidence type="ECO:0000313" key="2">
    <source>
        <dbReference type="WBParaSite" id="maker-PairedContig_4789-snap-gene-0.7-mRNA-1"/>
    </source>
</evidence>
<feature type="transmembrane region" description="Helical" evidence="1">
    <location>
        <begin position="27"/>
        <end position="51"/>
    </location>
</feature>
<sequence length="122" mass="13745">MQTFADLIVIIYFDNSTMNLFTVFSWFYFKLLVIATLVFHIAIITTILVIITPITTNTILSTAKQQPPHTLRCRQPYQQHRYDACAAHCSCIAARQTTSIPIAAYSALHLTITETLDMAFSG</sequence>